<reference evidence="1 2" key="1">
    <citation type="submission" date="2020-07" db="EMBL/GenBank/DDBJ databases">
        <title>Sequencing the genomes of 1000 actinobacteria strains.</title>
        <authorList>
            <person name="Klenk H.-P."/>
        </authorList>
    </citation>
    <scope>NUCLEOTIDE SEQUENCE [LARGE SCALE GENOMIC DNA]</scope>
    <source>
        <strain evidence="1 2">DSM 40398</strain>
    </source>
</reference>
<gene>
    <name evidence="1" type="ORF">BJY14_006831</name>
</gene>
<comment type="caution">
    <text evidence="1">The sequence shown here is derived from an EMBL/GenBank/DDBJ whole genome shotgun (WGS) entry which is preliminary data.</text>
</comment>
<organism evidence="1 2">
    <name type="scientific">Actinomadura luteofluorescens</name>
    <dbReference type="NCBI Taxonomy" id="46163"/>
    <lineage>
        <taxon>Bacteria</taxon>
        <taxon>Bacillati</taxon>
        <taxon>Actinomycetota</taxon>
        <taxon>Actinomycetes</taxon>
        <taxon>Streptosporangiales</taxon>
        <taxon>Thermomonosporaceae</taxon>
        <taxon>Actinomadura</taxon>
    </lineage>
</organism>
<proteinExistence type="predicted"/>
<sequence length="29" mass="3389">METADIVVPTDRYEVEYVLPVEWRPPARG</sequence>
<dbReference type="EMBL" id="JACCBA010000001">
    <property type="protein sequence ID" value="NYD50848.1"/>
    <property type="molecule type" value="Genomic_DNA"/>
</dbReference>
<evidence type="ECO:0000313" key="1">
    <source>
        <dbReference type="EMBL" id="NYD50848.1"/>
    </source>
</evidence>
<dbReference type="Proteomes" id="UP000529783">
    <property type="component" value="Unassembled WGS sequence"/>
</dbReference>
<name>A0A7Y9EN57_9ACTN</name>
<evidence type="ECO:0000313" key="2">
    <source>
        <dbReference type="Proteomes" id="UP000529783"/>
    </source>
</evidence>
<accession>A0A7Y9EN57</accession>
<dbReference type="AlphaFoldDB" id="A0A7Y9EN57"/>
<keyword evidence="2" id="KW-1185">Reference proteome</keyword>
<protein>
    <submittedName>
        <fullName evidence="1">Uncharacterized protein</fullName>
    </submittedName>
</protein>